<dbReference type="PANTHER" id="PTHR30520">
    <property type="entry name" value="FORMATE TRANSPORTER-RELATED"/>
    <property type="match status" value="1"/>
</dbReference>
<feature type="transmembrane region" description="Helical" evidence="7">
    <location>
        <begin position="218"/>
        <end position="240"/>
    </location>
</feature>
<reference evidence="8 9" key="1">
    <citation type="submission" date="2019-12" db="EMBL/GenBank/DDBJ databases">
        <authorList>
            <person name="Li M."/>
        </authorList>
    </citation>
    <scope>NUCLEOTIDE SEQUENCE [LARGE SCALE GENOMIC DNA]</scope>
    <source>
        <strain evidence="8 9">GBMRC 2046</strain>
    </source>
</reference>
<dbReference type="RefSeq" id="WP_160776807.1">
    <property type="nucleotide sequence ID" value="NZ_WUMV01000008.1"/>
</dbReference>
<name>A0A7X3LWS5_9HYPH</name>
<dbReference type="EMBL" id="WUMV01000008">
    <property type="protein sequence ID" value="MXN66552.1"/>
    <property type="molecule type" value="Genomic_DNA"/>
</dbReference>
<feature type="transmembrane region" description="Helical" evidence="7">
    <location>
        <begin position="137"/>
        <end position="158"/>
    </location>
</feature>
<dbReference type="InterPro" id="IPR023271">
    <property type="entry name" value="Aquaporin-like"/>
</dbReference>
<comment type="caution">
    <text evidence="8">The sequence shown here is derived from an EMBL/GenBank/DDBJ whole genome shotgun (WGS) entry which is preliminary data.</text>
</comment>
<dbReference type="AlphaFoldDB" id="A0A7X3LWS5"/>
<feature type="transmembrane region" description="Helical" evidence="7">
    <location>
        <begin position="59"/>
        <end position="80"/>
    </location>
</feature>
<evidence type="ECO:0000256" key="7">
    <source>
        <dbReference type="SAM" id="Phobius"/>
    </source>
</evidence>
<organism evidence="8 9">
    <name type="scientific">Stappia sediminis</name>
    <dbReference type="NCBI Taxonomy" id="2692190"/>
    <lineage>
        <taxon>Bacteria</taxon>
        <taxon>Pseudomonadati</taxon>
        <taxon>Pseudomonadota</taxon>
        <taxon>Alphaproteobacteria</taxon>
        <taxon>Hyphomicrobiales</taxon>
        <taxon>Stappiaceae</taxon>
        <taxon>Stappia</taxon>
    </lineage>
</organism>
<evidence type="ECO:0000313" key="9">
    <source>
        <dbReference type="Proteomes" id="UP000433101"/>
    </source>
</evidence>
<sequence>MNDDYRAEPTPSHRSPGRPSPGQPSPASLSVDAHPPRRIAELVEEVGVGKARMALLPMALLAFLAGVYIAIGAMLYTLVMTDLQAGLGVGRWIGGMAFSLGLVLVVVAGAELFTGNNLIVMALAARKITTRELLRNWSVVYAGNFAGAVAAALLVWAAGTYGIGGGRVAETANAIAAAKAGLPFGEALLRGIACNVLVCLAVWLCYASHSVTDRVLAIVFPIAAFVALGFEHSVANMYFLPVAMLHDAEGVTAAGLIANLLPVTIGNMIGGGAFVAGVYWVIYLRKN</sequence>
<dbReference type="PROSITE" id="PS01006">
    <property type="entry name" value="FORMATE_NITRITE_TP_2"/>
    <property type="match status" value="1"/>
</dbReference>
<evidence type="ECO:0000256" key="4">
    <source>
        <dbReference type="ARBA" id="ARBA00023136"/>
    </source>
</evidence>
<evidence type="ECO:0000256" key="1">
    <source>
        <dbReference type="ARBA" id="ARBA00004141"/>
    </source>
</evidence>
<evidence type="ECO:0000256" key="3">
    <source>
        <dbReference type="ARBA" id="ARBA00022989"/>
    </source>
</evidence>
<evidence type="ECO:0000313" key="8">
    <source>
        <dbReference type="EMBL" id="MXN66552.1"/>
    </source>
</evidence>
<feature type="transmembrane region" description="Helical" evidence="7">
    <location>
        <begin position="92"/>
        <end position="125"/>
    </location>
</feature>
<dbReference type="Pfam" id="PF01226">
    <property type="entry name" value="Form_Nir_trans"/>
    <property type="match status" value="1"/>
</dbReference>
<comment type="subcellular location">
    <subcellularLocation>
        <location evidence="1">Membrane</location>
        <topology evidence="1">Multi-pass membrane protein</topology>
    </subcellularLocation>
</comment>
<feature type="transmembrane region" description="Helical" evidence="7">
    <location>
        <begin position="187"/>
        <end position="206"/>
    </location>
</feature>
<keyword evidence="9" id="KW-1185">Reference proteome</keyword>
<evidence type="ECO:0000256" key="2">
    <source>
        <dbReference type="ARBA" id="ARBA00022692"/>
    </source>
</evidence>
<feature type="transmembrane region" description="Helical" evidence="7">
    <location>
        <begin position="260"/>
        <end position="282"/>
    </location>
</feature>
<dbReference type="Gene3D" id="1.20.1080.10">
    <property type="entry name" value="Glycerol uptake facilitator protein"/>
    <property type="match status" value="1"/>
</dbReference>
<evidence type="ECO:0000256" key="5">
    <source>
        <dbReference type="ARBA" id="ARBA00049660"/>
    </source>
</evidence>
<feature type="region of interest" description="Disordered" evidence="6">
    <location>
        <begin position="1"/>
        <end position="32"/>
    </location>
</feature>
<dbReference type="NCBIfam" id="TIGR00790">
    <property type="entry name" value="fnt"/>
    <property type="match status" value="1"/>
</dbReference>
<dbReference type="InterPro" id="IPR024002">
    <property type="entry name" value="For/NO2_transpt_CS"/>
</dbReference>
<proteinExistence type="inferred from homology"/>
<gene>
    <name evidence="8" type="ORF">GR183_16675</name>
</gene>
<dbReference type="PANTHER" id="PTHR30520:SF6">
    <property type="entry name" value="FORMATE_NITRATE FAMILY TRANSPORTER (EUROFUNG)"/>
    <property type="match status" value="1"/>
</dbReference>
<accession>A0A7X3LWS5</accession>
<protein>
    <submittedName>
        <fullName evidence="8">Formate transporter FocA</fullName>
    </submittedName>
</protein>
<dbReference type="PROSITE" id="PS01005">
    <property type="entry name" value="FORMATE_NITRITE_TP_1"/>
    <property type="match status" value="1"/>
</dbReference>
<comment type="similarity">
    <text evidence="5">Belongs to the FNT transporter (TC 1.A.16) family.</text>
</comment>
<evidence type="ECO:0000256" key="6">
    <source>
        <dbReference type="SAM" id="MobiDB-lite"/>
    </source>
</evidence>
<dbReference type="InterPro" id="IPR000292">
    <property type="entry name" value="For/NO2_transpt"/>
</dbReference>
<keyword evidence="4 7" id="KW-0472">Membrane</keyword>
<dbReference type="Proteomes" id="UP000433101">
    <property type="component" value="Unassembled WGS sequence"/>
</dbReference>
<dbReference type="GO" id="GO:0015499">
    <property type="term" value="F:formate transmembrane transporter activity"/>
    <property type="evidence" value="ECO:0007669"/>
    <property type="project" value="TreeGrafter"/>
</dbReference>
<keyword evidence="2 7" id="KW-0812">Transmembrane</keyword>
<keyword evidence="3 7" id="KW-1133">Transmembrane helix</keyword>
<dbReference type="GO" id="GO:0005886">
    <property type="term" value="C:plasma membrane"/>
    <property type="evidence" value="ECO:0007669"/>
    <property type="project" value="TreeGrafter"/>
</dbReference>